<dbReference type="KEGG" id="pect:BN1012_Phect550"/>
<protein>
    <submittedName>
        <fullName evidence="2">Uncharacterized protein</fullName>
    </submittedName>
</protein>
<sequence length="42" mass="4482">MIATEKCRFSAVFIAHFAVNFIICLSIGHMCVAATAGFAGFD</sequence>
<dbReference type="Proteomes" id="UP000032160">
    <property type="component" value="Chromosome I"/>
</dbReference>
<keyword evidence="1" id="KW-0812">Transmembrane</keyword>
<evidence type="ECO:0000313" key="3">
    <source>
        <dbReference type="Proteomes" id="UP000032160"/>
    </source>
</evidence>
<dbReference type="EMBL" id="HG966617">
    <property type="protein sequence ID" value="CDO58764.1"/>
    <property type="molecule type" value="Genomic_DNA"/>
</dbReference>
<evidence type="ECO:0000313" key="2">
    <source>
        <dbReference type="EMBL" id="CDO58764.1"/>
    </source>
</evidence>
<accession>X5MDU1</accession>
<gene>
    <name evidence="2" type="ORF">BN1012_Phect550</name>
</gene>
<dbReference type="AlphaFoldDB" id="X5MDU1"/>
<keyword evidence="1" id="KW-1133">Transmembrane helix</keyword>
<reference evidence="2 3" key="1">
    <citation type="journal article" date="2014" name="Front. Genet.">
        <title>Genome and metabolic network of "Candidatus Phaeomarinobacter ectocarpi" Ec32, a new candidate genus of Alphaproteobacteria frequently associated with brown algae.</title>
        <authorList>
            <person name="Dittami S.M."/>
            <person name="Barbeyron T."/>
            <person name="Boyen C."/>
            <person name="Cambefort J."/>
            <person name="Collet G."/>
            <person name="Delage L."/>
            <person name="Gobet A."/>
            <person name="Groisillier A."/>
            <person name="Leblanc C."/>
            <person name="Michel G."/>
            <person name="Scornet D."/>
            <person name="Siegel A."/>
            <person name="Tapia J.E."/>
            <person name="Tonon T."/>
        </authorList>
    </citation>
    <scope>NUCLEOTIDE SEQUENCE [LARGE SCALE GENOMIC DNA]</scope>
    <source>
        <strain evidence="2 3">Ec32</strain>
    </source>
</reference>
<keyword evidence="3" id="KW-1185">Reference proteome</keyword>
<feature type="transmembrane region" description="Helical" evidence="1">
    <location>
        <begin position="12"/>
        <end position="41"/>
    </location>
</feature>
<evidence type="ECO:0000256" key="1">
    <source>
        <dbReference type="SAM" id="Phobius"/>
    </source>
</evidence>
<dbReference type="HOGENOM" id="CLU_3248827_0_0_5"/>
<name>X5MDU1_9HYPH</name>
<organism evidence="2 3">
    <name type="scientific">Candidatus Phaeomarinibacter ectocarpi</name>
    <dbReference type="NCBI Taxonomy" id="1458461"/>
    <lineage>
        <taxon>Bacteria</taxon>
        <taxon>Pseudomonadati</taxon>
        <taxon>Pseudomonadota</taxon>
        <taxon>Alphaproteobacteria</taxon>
        <taxon>Hyphomicrobiales</taxon>
        <taxon>Parvibaculaceae</taxon>
        <taxon>Candidatus Phaeomarinibacter</taxon>
    </lineage>
</organism>
<proteinExistence type="predicted"/>
<keyword evidence="1" id="KW-0472">Membrane</keyword>